<dbReference type="PANTHER" id="PTHR11328">
    <property type="entry name" value="MAJOR FACILITATOR SUPERFAMILY DOMAIN-CONTAINING PROTEIN"/>
    <property type="match status" value="1"/>
</dbReference>
<feature type="transmembrane region" description="Helical" evidence="2">
    <location>
        <begin position="305"/>
        <end position="324"/>
    </location>
</feature>
<feature type="transmembrane region" description="Helical" evidence="2">
    <location>
        <begin position="330"/>
        <end position="350"/>
    </location>
</feature>
<feature type="transmembrane region" description="Helical" evidence="2">
    <location>
        <begin position="58"/>
        <end position="79"/>
    </location>
</feature>
<keyword evidence="2" id="KW-0472">Membrane</keyword>
<dbReference type="NCBIfam" id="TIGR00792">
    <property type="entry name" value="gph"/>
    <property type="match status" value="1"/>
</dbReference>
<keyword evidence="2" id="KW-1133">Transmembrane helix</keyword>
<dbReference type="EMBL" id="SDPT01000002">
    <property type="protein sequence ID" value="RXZ32186.1"/>
    <property type="molecule type" value="Genomic_DNA"/>
</dbReference>
<feature type="transmembrane region" description="Helical" evidence="2">
    <location>
        <begin position="415"/>
        <end position="436"/>
    </location>
</feature>
<feature type="transmembrane region" description="Helical" evidence="2">
    <location>
        <begin position="242"/>
        <end position="266"/>
    </location>
</feature>
<keyword evidence="3" id="KW-0762">Sugar transport</keyword>
<evidence type="ECO:0000256" key="1">
    <source>
        <dbReference type="ARBA" id="ARBA00009617"/>
    </source>
</evidence>
<dbReference type="Gene3D" id="1.20.1250.20">
    <property type="entry name" value="MFS general substrate transporter like domains"/>
    <property type="match status" value="2"/>
</dbReference>
<proteinExistence type="inferred from homology"/>
<comment type="caution">
    <text evidence="3">The sequence shown here is derived from an EMBL/GenBank/DDBJ whole genome shotgun (WGS) entry which is preliminary data.</text>
</comment>
<feature type="transmembrane region" description="Helical" evidence="2">
    <location>
        <begin position="155"/>
        <end position="173"/>
    </location>
</feature>
<protein>
    <submittedName>
        <fullName evidence="3">Sugar transporter</fullName>
    </submittedName>
</protein>
<dbReference type="OrthoDB" id="9764596at2"/>
<feature type="transmembrane region" description="Helical" evidence="2">
    <location>
        <begin position="91"/>
        <end position="110"/>
    </location>
</feature>
<dbReference type="AlphaFoldDB" id="A0A4Q2IQW3"/>
<sequence length="458" mass="47870">MQSPKALAPDTRAAPPVRPSLGRIALFASGDFACNLYWQSLSFFLLFFYTDALRLSPAVAGLVLLIGSVWDGIADLLVGIHAERSRRDYRWFLSAGAVPLGLGFVLLYVAPPLQGAALVAAVLAMHLAFRALYAFVNIPYSAMTARITGDSGQRALISGLRMLFGTAAALVVALGTERIAAIRPGGLGGTQGYLAAALLFGAVGSALLVVVGRGSPAAHGQEQARVSILGAMRVLARNRAFVTLNLAMAGVGMAATALTRSVLYYFSYVVGDDAGGPAALAIMGFAGALFVPVWMAVGTRSGMRGLWFASAVLGTAAVGVFAGGGRTDAWTAQLFLVVMQAALVGFNLAFWAMLPDTVEYGEHRAGVRVEALGFGVSALVQKFAFGLAAALMGTIYQLVGYHPGAVQTAETVTGIRWVMLGMPALCFLVSALVMWLNPLRRGAHAAIVADLATREKQG</sequence>
<feature type="transmembrane region" description="Helical" evidence="2">
    <location>
        <begin position="193"/>
        <end position="211"/>
    </location>
</feature>
<dbReference type="GO" id="GO:0006814">
    <property type="term" value="P:sodium ion transport"/>
    <property type="evidence" value="ECO:0007669"/>
    <property type="project" value="InterPro"/>
</dbReference>
<accession>A0A4Q2IQW3</accession>
<keyword evidence="3" id="KW-0813">Transport</keyword>
<reference evidence="3 4" key="1">
    <citation type="submission" date="2019-01" db="EMBL/GenBank/DDBJ databases">
        <title>Sphingomonas mucosissima sp. nov. and Sphingomonas desiccabilis sp. nov., from biological soil crusts in the Colorado Plateau, USA.</title>
        <authorList>
            <person name="Zhu D."/>
        </authorList>
    </citation>
    <scope>NUCLEOTIDE SEQUENCE [LARGE SCALE GENOMIC DNA]</scope>
    <source>
        <strain evidence="3 4">CP1D</strain>
    </source>
</reference>
<dbReference type="InterPro" id="IPR001927">
    <property type="entry name" value="Na/Gal_symport"/>
</dbReference>
<dbReference type="Proteomes" id="UP000292347">
    <property type="component" value="Unassembled WGS sequence"/>
</dbReference>
<evidence type="ECO:0000256" key="2">
    <source>
        <dbReference type="SAM" id="Phobius"/>
    </source>
</evidence>
<feature type="transmembrane region" description="Helical" evidence="2">
    <location>
        <begin position="116"/>
        <end position="135"/>
    </location>
</feature>
<dbReference type="GO" id="GO:0008643">
    <property type="term" value="P:carbohydrate transport"/>
    <property type="evidence" value="ECO:0007669"/>
    <property type="project" value="InterPro"/>
</dbReference>
<evidence type="ECO:0000313" key="4">
    <source>
        <dbReference type="Proteomes" id="UP000292347"/>
    </source>
</evidence>
<dbReference type="InterPro" id="IPR036259">
    <property type="entry name" value="MFS_trans_sf"/>
</dbReference>
<keyword evidence="4" id="KW-1185">Reference proteome</keyword>
<dbReference type="PANTHER" id="PTHR11328:SF24">
    <property type="entry name" value="MAJOR FACILITATOR SUPERFAMILY (MFS) PROFILE DOMAIN-CONTAINING PROTEIN"/>
    <property type="match status" value="1"/>
</dbReference>
<gene>
    <name evidence="3" type="ORF">EO081_13525</name>
</gene>
<evidence type="ECO:0000313" key="3">
    <source>
        <dbReference type="EMBL" id="RXZ32186.1"/>
    </source>
</evidence>
<dbReference type="SUPFAM" id="SSF103473">
    <property type="entry name" value="MFS general substrate transporter"/>
    <property type="match status" value="1"/>
</dbReference>
<comment type="similarity">
    <text evidence="1">Belongs to the sodium:galactoside symporter (TC 2.A.2) family.</text>
</comment>
<dbReference type="GO" id="GO:0005886">
    <property type="term" value="C:plasma membrane"/>
    <property type="evidence" value="ECO:0007669"/>
    <property type="project" value="TreeGrafter"/>
</dbReference>
<organism evidence="3 4">
    <name type="scientific">Sphingomonas desiccabilis</name>
    <dbReference type="NCBI Taxonomy" id="429134"/>
    <lineage>
        <taxon>Bacteria</taxon>
        <taxon>Pseudomonadati</taxon>
        <taxon>Pseudomonadota</taxon>
        <taxon>Alphaproteobacteria</taxon>
        <taxon>Sphingomonadales</taxon>
        <taxon>Sphingomonadaceae</taxon>
        <taxon>Sphingomonas</taxon>
    </lineage>
</organism>
<feature type="transmembrane region" description="Helical" evidence="2">
    <location>
        <begin position="278"/>
        <end position="298"/>
    </location>
</feature>
<keyword evidence="2" id="KW-0812">Transmembrane</keyword>
<feature type="transmembrane region" description="Helical" evidence="2">
    <location>
        <begin position="21"/>
        <end position="38"/>
    </location>
</feature>
<name>A0A4Q2IQW3_9SPHN</name>
<feature type="transmembrane region" description="Helical" evidence="2">
    <location>
        <begin position="371"/>
        <end position="395"/>
    </location>
</feature>
<dbReference type="Pfam" id="PF13347">
    <property type="entry name" value="MFS_2"/>
    <property type="match status" value="1"/>
</dbReference>
<dbReference type="InterPro" id="IPR039672">
    <property type="entry name" value="MFS_2"/>
</dbReference>
<dbReference type="GO" id="GO:0015293">
    <property type="term" value="F:symporter activity"/>
    <property type="evidence" value="ECO:0007669"/>
    <property type="project" value="InterPro"/>
</dbReference>